<proteinExistence type="predicted"/>
<gene>
    <name evidence="1" type="ORF">MM415A02091_0016</name>
    <name evidence="2" type="ORF">MM415B02174_0003</name>
</gene>
<organism evidence="2">
    <name type="scientific">viral metagenome</name>
    <dbReference type="NCBI Taxonomy" id="1070528"/>
    <lineage>
        <taxon>unclassified sequences</taxon>
        <taxon>metagenomes</taxon>
        <taxon>organismal metagenomes</taxon>
    </lineage>
</organism>
<dbReference type="AlphaFoldDB" id="A0A6M3KUF6"/>
<sequence>MSFQGILKVNDGTISCVVDGKQYIFDTDHPSYGVLCEAIKERDVETFISNYDVKAFIGEGVEIRGDTIYYQGEVVHNTVCENILRSIKEGFDIIGTKKFLENLIENPSKHSVDELFSFLQIHHLTITDDGCFLAYKCVKEDYLDKFSGKYDNHPGAVMEMSRNQVDDNLNHACSHGFHVGALGYSGPDGWYYREGDRVIIVKVNPKDVVCVPTDSNFQKVRVCRYEVVGDFQGELNRARYSGKVGGDYSSKKEEVKPRISIQPQDMLVDHYYEFDYTNKDGERKHRYVIVVEHQEDRVVCELIIPEEYHGECRGFIRNKMENILELMDEDILELENDYYEAKAYDEEDEEDDNSYNWPF</sequence>
<name>A0A6M3KUF6_9ZZZZ</name>
<reference evidence="2" key="1">
    <citation type="submission" date="2020-03" db="EMBL/GenBank/DDBJ databases">
        <title>The deep terrestrial virosphere.</title>
        <authorList>
            <person name="Holmfeldt K."/>
            <person name="Nilsson E."/>
            <person name="Simone D."/>
            <person name="Lopez-Fernandez M."/>
            <person name="Wu X."/>
            <person name="de Brujin I."/>
            <person name="Lundin D."/>
            <person name="Andersson A."/>
            <person name="Bertilsson S."/>
            <person name="Dopson M."/>
        </authorList>
    </citation>
    <scope>NUCLEOTIDE SEQUENCE</scope>
    <source>
        <strain evidence="1">MM415A02091</strain>
        <strain evidence="2">MM415B02174</strain>
    </source>
</reference>
<dbReference type="EMBL" id="MT142076">
    <property type="protein sequence ID" value="QJA74137.1"/>
    <property type="molecule type" value="Genomic_DNA"/>
</dbReference>
<evidence type="ECO:0000313" key="2">
    <source>
        <dbReference type="EMBL" id="QJA85793.1"/>
    </source>
</evidence>
<dbReference type="EMBL" id="MT142596">
    <property type="protein sequence ID" value="QJA85793.1"/>
    <property type="molecule type" value="Genomic_DNA"/>
</dbReference>
<accession>A0A6M3KUF6</accession>
<protein>
    <submittedName>
        <fullName evidence="2">Uncharacterized protein</fullName>
    </submittedName>
</protein>
<evidence type="ECO:0000313" key="1">
    <source>
        <dbReference type="EMBL" id="QJA74137.1"/>
    </source>
</evidence>